<dbReference type="EMBL" id="CAXKWB010038243">
    <property type="protein sequence ID" value="CAL4151222.1"/>
    <property type="molecule type" value="Genomic_DNA"/>
</dbReference>
<name>A0AAV2S1W6_MEGNR</name>
<gene>
    <name evidence="1" type="ORF">MNOR_LOCUS30749</name>
</gene>
<comment type="caution">
    <text evidence="1">The sequence shown here is derived from an EMBL/GenBank/DDBJ whole genome shotgun (WGS) entry which is preliminary data.</text>
</comment>
<evidence type="ECO:0000313" key="2">
    <source>
        <dbReference type="Proteomes" id="UP001497623"/>
    </source>
</evidence>
<dbReference type="AlphaFoldDB" id="A0AAV2S1W6"/>
<accession>A0AAV2S1W6</accession>
<reference evidence="1 2" key="1">
    <citation type="submission" date="2024-05" db="EMBL/GenBank/DDBJ databases">
        <authorList>
            <person name="Wallberg A."/>
        </authorList>
    </citation>
    <scope>NUCLEOTIDE SEQUENCE [LARGE SCALE GENOMIC DNA]</scope>
</reference>
<protein>
    <recommendedName>
        <fullName evidence="3">LysM domain-containing protein</fullName>
    </recommendedName>
</protein>
<sequence length="195" mass="22053">MLNFVATTLAVPYGYTKDLENMGDSDNQCFVINNNRWNTSSSGVALPDIIMDATVSPPSPLRRSHSYHFLFPVKKHIDPYPEVSSLVSSSPDVVESCTRVHPNEMPSLSWDAQEKKDRRLNQNDTEEHKKWKSVGDDLKKIADKFDIDHSKIRCKNKNISVDTLNLASIPVATVTRCLQAGIVTLLCWRLLNKLR</sequence>
<evidence type="ECO:0000313" key="1">
    <source>
        <dbReference type="EMBL" id="CAL4151222.1"/>
    </source>
</evidence>
<proteinExistence type="predicted"/>
<keyword evidence="2" id="KW-1185">Reference proteome</keyword>
<evidence type="ECO:0008006" key="3">
    <source>
        <dbReference type="Google" id="ProtNLM"/>
    </source>
</evidence>
<dbReference type="Proteomes" id="UP001497623">
    <property type="component" value="Unassembled WGS sequence"/>
</dbReference>
<organism evidence="1 2">
    <name type="scientific">Meganyctiphanes norvegica</name>
    <name type="common">Northern krill</name>
    <name type="synonym">Thysanopoda norvegica</name>
    <dbReference type="NCBI Taxonomy" id="48144"/>
    <lineage>
        <taxon>Eukaryota</taxon>
        <taxon>Metazoa</taxon>
        <taxon>Ecdysozoa</taxon>
        <taxon>Arthropoda</taxon>
        <taxon>Crustacea</taxon>
        <taxon>Multicrustacea</taxon>
        <taxon>Malacostraca</taxon>
        <taxon>Eumalacostraca</taxon>
        <taxon>Eucarida</taxon>
        <taxon>Euphausiacea</taxon>
        <taxon>Euphausiidae</taxon>
        <taxon>Meganyctiphanes</taxon>
    </lineage>
</organism>